<keyword evidence="2" id="KW-1185">Reference proteome</keyword>
<organism evidence="1 2">
    <name type="scientific">Dreissena polymorpha</name>
    <name type="common">Zebra mussel</name>
    <name type="synonym">Mytilus polymorpha</name>
    <dbReference type="NCBI Taxonomy" id="45954"/>
    <lineage>
        <taxon>Eukaryota</taxon>
        <taxon>Metazoa</taxon>
        <taxon>Spiralia</taxon>
        <taxon>Lophotrochozoa</taxon>
        <taxon>Mollusca</taxon>
        <taxon>Bivalvia</taxon>
        <taxon>Autobranchia</taxon>
        <taxon>Heteroconchia</taxon>
        <taxon>Euheterodonta</taxon>
        <taxon>Imparidentia</taxon>
        <taxon>Neoheterodontei</taxon>
        <taxon>Myida</taxon>
        <taxon>Dreissenoidea</taxon>
        <taxon>Dreissenidae</taxon>
        <taxon>Dreissena</taxon>
    </lineage>
</organism>
<protein>
    <submittedName>
        <fullName evidence="1">Uncharacterized protein</fullName>
    </submittedName>
</protein>
<accession>A0A9D4L009</accession>
<comment type="caution">
    <text evidence="1">The sequence shown here is derived from an EMBL/GenBank/DDBJ whole genome shotgun (WGS) entry which is preliminary data.</text>
</comment>
<sequence length="59" mass="6818">MLKKSDDFNMAFLDYRHTPLEGINKSPAQLRKGRRLQFSIPARAELLKDVSNNKDTVEI</sequence>
<name>A0A9D4L009_DREPO</name>
<dbReference type="EMBL" id="JAIWYP010000003">
    <property type="protein sequence ID" value="KAH3848719.1"/>
    <property type="molecule type" value="Genomic_DNA"/>
</dbReference>
<dbReference type="Proteomes" id="UP000828390">
    <property type="component" value="Unassembled WGS sequence"/>
</dbReference>
<proteinExistence type="predicted"/>
<gene>
    <name evidence="1" type="ORF">DPMN_091099</name>
</gene>
<evidence type="ECO:0000313" key="2">
    <source>
        <dbReference type="Proteomes" id="UP000828390"/>
    </source>
</evidence>
<reference evidence="1" key="1">
    <citation type="journal article" date="2019" name="bioRxiv">
        <title>The Genome of the Zebra Mussel, Dreissena polymorpha: A Resource for Invasive Species Research.</title>
        <authorList>
            <person name="McCartney M.A."/>
            <person name="Auch B."/>
            <person name="Kono T."/>
            <person name="Mallez S."/>
            <person name="Zhang Y."/>
            <person name="Obille A."/>
            <person name="Becker A."/>
            <person name="Abrahante J.E."/>
            <person name="Garbe J."/>
            <person name="Badalamenti J.P."/>
            <person name="Herman A."/>
            <person name="Mangelson H."/>
            <person name="Liachko I."/>
            <person name="Sullivan S."/>
            <person name="Sone E.D."/>
            <person name="Koren S."/>
            <person name="Silverstein K.A.T."/>
            <person name="Beckman K.B."/>
            <person name="Gohl D.M."/>
        </authorList>
    </citation>
    <scope>NUCLEOTIDE SEQUENCE</scope>
    <source>
        <strain evidence="1">Duluth1</strain>
        <tissue evidence="1">Whole animal</tissue>
    </source>
</reference>
<reference evidence="1" key="2">
    <citation type="submission" date="2020-11" db="EMBL/GenBank/DDBJ databases">
        <authorList>
            <person name="McCartney M.A."/>
            <person name="Auch B."/>
            <person name="Kono T."/>
            <person name="Mallez S."/>
            <person name="Becker A."/>
            <person name="Gohl D.M."/>
            <person name="Silverstein K.A.T."/>
            <person name="Koren S."/>
            <person name="Bechman K.B."/>
            <person name="Herman A."/>
            <person name="Abrahante J.E."/>
            <person name="Garbe J."/>
        </authorList>
    </citation>
    <scope>NUCLEOTIDE SEQUENCE</scope>
    <source>
        <strain evidence="1">Duluth1</strain>
        <tissue evidence="1">Whole animal</tissue>
    </source>
</reference>
<dbReference type="AlphaFoldDB" id="A0A9D4L009"/>
<evidence type="ECO:0000313" key="1">
    <source>
        <dbReference type="EMBL" id="KAH3848719.1"/>
    </source>
</evidence>